<keyword evidence="2" id="KW-1185">Reference proteome</keyword>
<evidence type="ECO:0000313" key="2">
    <source>
        <dbReference type="Proteomes" id="UP001060085"/>
    </source>
</evidence>
<sequence length="302" mass="33964">MFLSPINSRGFQVKCVLMGIVVESRLWWRNRRWIANSLLLLRAVSDLGGSGFGRGSGLPSRTFYLALPTNGDPNYDFKKMKPPTGIPKSMLMSNSDGFYALSNGDVAVLKPDEVAFEREIQWLPTTRSRHIGDVPKELYCQLCKKIMNFAVLCSKCCFESFCDQCIRNYIISKISSVGGATDTLADDLLPNFTLRKTINRIVEPMMMVVKIMVVVVYYKFRKESNNALEDKVTSTTKSTASVKEVAAVDEVAEEGMADNCVVEGIVVGLQELAPNQGTTVPWLMKNIIRKLRRQKGRKFIWH</sequence>
<evidence type="ECO:0000313" key="1">
    <source>
        <dbReference type="EMBL" id="KAI5676595.1"/>
    </source>
</evidence>
<name>A0ACC0BV71_CATRO</name>
<organism evidence="1 2">
    <name type="scientific">Catharanthus roseus</name>
    <name type="common">Madagascar periwinkle</name>
    <name type="synonym">Vinca rosea</name>
    <dbReference type="NCBI Taxonomy" id="4058"/>
    <lineage>
        <taxon>Eukaryota</taxon>
        <taxon>Viridiplantae</taxon>
        <taxon>Streptophyta</taxon>
        <taxon>Embryophyta</taxon>
        <taxon>Tracheophyta</taxon>
        <taxon>Spermatophyta</taxon>
        <taxon>Magnoliopsida</taxon>
        <taxon>eudicotyledons</taxon>
        <taxon>Gunneridae</taxon>
        <taxon>Pentapetalae</taxon>
        <taxon>asterids</taxon>
        <taxon>lamiids</taxon>
        <taxon>Gentianales</taxon>
        <taxon>Apocynaceae</taxon>
        <taxon>Rauvolfioideae</taxon>
        <taxon>Vinceae</taxon>
        <taxon>Catharanthinae</taxon>
        <taxon>Catharanthus</taxon>
    </lineage>
</organism>
<reference evidence="2" key="1">
    <citation type="journal article" date="2023" name="Nat. Plants">
        <title>Single-cell RNA sequencing provides a high-resolution roadmap for understanding the multicellular compartmentation of specialized metabolism.</title>
        <authorList>
            <person name="Sun S."/>
            <person name="Shen X."/>
            <person name="Li Y."/>
            <person name="Li Y."/>
            <person name="Wang S."/>
            <person name="Li R."/>
            <person name="Zhang H."/>
            <person name="Shen G."/>
            <person name="Guo B."/>
            <person name="Wei J."/>
            <person name="Xu J."/>
            <person name="St-Pierre B."/>
            <person name="Chen S."/>
            <person name="Sun C."/>
        </authorList>
    </citation>
    <scope>NUCLEOTIDE SEQUENCE [LARGE SCALE GENOMIC DNA]</scope>
</reference>
<accession>A0ACC0BV71</accession>
<protein>
    <submittedName>
        <fullName evidence="1">Uncharacterized protein</fullName>
    </submittedName>
</protein>
<comment type="caution">
    <text evidence="1">The sequence shown here is derived from an EMBL/GenBank/DDBJ whole genome shotgun (WGS) entry which is preliminary data.</text>
</comment>
<gene>
    <name evidence="1" type="ORF">M9H77_07545</name>
</gene>
<dbReference type="Proteomes" id="UP001060085">
    <property type="component" value="Linkage Group LG02"/>
</dbReference>
<dbReference type="EMBL" id="CM044702">
    <property type="protein sequence ID" value="KAI5676595.1"/>
    <property type="molecule type" value="Genomic_DNA"/>
</dbReference>
<proteinExistence type="predicted"/>